<dbReference type="Gene3D" id="3.90.1150.10">
    <property type="entry name" value="Aspartate Aminotransferase, domain 1"/>
    <property type="match status" value="1"/>
</dbReference>
<dbReference type="InterPro" id="IPR015421">
    <property type="entry name" value="PyrdxlP-dep_Trfase_major"/>
</dbReference>
<gene>
    <name evidence="3" type="ORF">M0638_23965</name>
</gene>
<dbReference type="PANTHER" id="PTHR43586:SF21">
    <property type="entry name" value="PYRIDOXAL PHOSPHATE (PLP)-DEPENDENT ASPARTATE AMINOTRANSFERASE SUPERFAMILY"/>
    <property type="match status" value="1"/>
</dbReference>
<dbReference type="PANTHER" id="PTHR43586">
    <property type="entry name" value="CYSTEINE DESULFURASE"/>
    <property type="match status" value="1"/>
</dbReference>
<evidence type="ECO:0000259" key="2">
    <source>
        <dbReference type="Pfam" id="PF00266"/>
    </source>
</evidence>
<feature type="domain" description="Aminotransferase class V" evidence="2">
    <location>
        <begin position="57"/>
        <end position="374"/>
    </location>
</feature>
<keyword evidence="3" id="KW-0032">Aminotransferase</keyword>
<dbReference type="RefSeq" id="WP_248669481.1">
    <property type="nucleotide sequence ID" value="NZ_JALPRX010000122.1"/>
</dbReference>
<keyword evidence="1" id="KW-0663">Pyridoxal phosphate</keyword>
<keyword evidence="3" id="KW-0808">Transferase</keyword>
<dbReference type="Pfam" id="PF00266">
    <property type="entry name" value="Aminotran_5"/>
    <property type="match status" value="1"/>
</dbReference>
<dbReference type="Proteomes" id="UP001139516">
    <property type="component" value="Unassembled WGS sequence"/>
</dbReference>
<sequence length="385" mass="40259">MSLPAPLFDPADFRIPPGVAHVCAAGETPFLHRHDAALRRYAEDKSRGAPGRDGQEAVIRRARAAVARAWGAGADEIGFCANVAEGVSLLVESIDWRPGDSVVLDPDEYPSLVGPLLLHRRPSIALRFARADDPAAMAAAVDGGTRLVAVSHVSYLNAARHDLAALREVADSVGALLVVDHTQAAGWAPIRADLADFAFSACYKWMLGITGTCVAYWNRARQPDWAPASAGWHSLVPAAGAASGAAGILGARPDYAAGVALVPDAMRFARGNPAHLSLYVLDSALDYLAGFEPAAVQAHVQALTVGLLARLAAAGIPSITPADPARHGASVCIASPNAAALVRALGERGVLAWNGRGRIRISFHGYNGAADVERIMAALREVWPG</sequence>
<evidence type="ECO:0000256" key="1">
    <source>
        <dbReference type="ARBA" id="ARBA00022898"/>
    </source>
</evidence>
<dbReference type="InterPro" id="IPR000192">
    <property type="entry name" value="Aminotrans_V_dom"/>
</dbReference>
<protein>
    <submittedName>
        <fullName evidence="3">Aminotransferase class V-fold PLP-dependent enzyme</fullName>
    </submittedName>
</protein>
<dbReference type="InterPro" id="IPR015422">
    <property type="entry name" value="PyrdxlP-dep_Trfase_small"/>
</dbReference>
<dbReference type="EMBL" id="JALPRX010000122">
    <property type="protein sequence ID" value="MCK8787431.1"/>
    <property type="molecule type" value="Genomic_DNA"/>
</dbReference>
<evidence type="ECO:0000313" key="3">
    <source>
        <dbReference type="EMBL" id="MCK8787431.1"/>
    </source>
</evidence>
<dbReference type="SUPFAM" id="SSF53383">
    <property type="entry name" value="PLP-dependent transferases"/>
    <property type="match status" value="1"/>
</dbReference>
<dbReference type="InterPro" id="IPR015424">
    <property type="entry name" value="PyrdxlP-dep_Trfase"/>
</dbReference>
<dbReference type="Gene3D" id="3.40.640.10">
    <property type="entry name" value="Type I PLP-dependent aspartate aminotransferase-like (Major domain)"/>
    <property type="match status" value="1"/>
</dbReference>
<organism evidence="3 4">
    <name type="scientific">Roseomonas acroporae</name>
    <dbReference type="NCBI Taxonomy" id="2937791"/>
    <lineage>
        <taxon>Bacteria</taxon>
        <taxon>Pseudomonadati</taxon>
        <taxon>Pseudomonadota</taxon>
        <taxon>Alphaproteobacteria</taxon>
        <taxon>Acetobacterales</taxon>
        <taxon>Roseomonadaceae</taxon>
        <taxon>Roseomonas</taxon>
    </lineage>
</organism>
<keyword evidence="4" id="KW-1185">Reference proteome</keyword>
<dbReference type="GO" id="GO:0008483">
    <property type="term" value="F:transaminase activity"/>
    <property type="evidence" value="ECO:0007669"/>
    <property type="project" value="UniProtKB-KW"/>
</dbReference>
<dbReference type="AlphaFoldDB" id="A0A9X1YC62"/>
<evidence type="ECO:0000313" key="4">
    <source>
        <dbReference type="Proteomes" id="UP001139516"/>
    </source>
</evidence>
<reference evidence="3" key="1">
    <citation type="submission" date="2022-04" db="EMBL/GenBank/DDBJ databases">
        <title>Roseomonas acroporae sp. nov., isolated from coral Acropora digitifera.</title>
        <authorList>
            <person name="Sun H."/>
        </authorList>
    </citation>
    <scope>NUCLEOTIDE SEQUENCE</scope>
    <source>
        <strain evidence="3">NAR14</strain>
    </source>
</reference>
<comment type="caution">
    <text evidence="3">The sequence shown here is derived from an EMBL/GenBank/DDBJ whole genome shotgun (WGS) entry which is preliminary data.</text>
</comment>
<accession>A0A9X1YC62</accession>
<proteinExistence type="predicted"/>
<name>A0A9X1YC62_9PROT</name>